<comment type="pathway">
    <text evidence="1">Purine metabolism; ppGpp biosynthesis; ppGpp from GTP: step 1/2.</text>
</comment>
<gene>
    <name evidence="4" type="ORF">H9738_13255</name>
</gene>
<reference evidence="4" key="2">
    <citation type="submission" date="2021-04" db="EMBL/GenBank/DDBJ databases">
        <authorList>
            <person name="Gilroy R."/>
        </authorList>
    </citation>
    <scope>NUCLEOTIDE SEQUENCE</scope>
    <source>
        <strain evidence="4">ChiHjej12B11-1927</strain>
    </source>
</reference>
<dbReference type="SMART" id="SM00954">
    <property type="entry name" value="RelA_SpoT"/>
    <property type="match status" value="1"/>
</dbReference>
<dbReference type="PANTHER" id="PTHR47837">
    <property type="entry name" value="GTP PYROPHOSPHOKINASE YJBM"/>
    <property type="match status" value="1"/>
</dbReference>
<dbReference type="EMBL" id="DXFG01000303">
    <property type="protein sequence ID" value="HIX38812.1"/>
    <property type="molecule type" value="Genomic_DNA"/>
</dbReference>
<feature type="non-terminal residue" evidence="4">
    <location>
        <position position="1"/>
    </location>
</feature>
<feature type="coiled-coil region" evidence="2">
    <location>
        <begin position="106"/>
        <end position="133"/>
    </location>
</feature>
<dbReference type="CDD" id="cd05399">
    <property type="entry name" value="NT_Rel-Spo_like"/>
    <property type="match status" value="1"/>
</dbReference>
<proteinExistence type="predicted"/>
<dbReference type="InterPro" id="IPR052366">
    <property type="entry name" value="GTP_Pyrophosphokinase"/>
</dbReference>
<dbReference type="AlphaFoldDB" id="A0A9D2APD5"/>
<protein>
    <submittedName>
        <fullName evidence="4">(P)ppGpp synthetase</fullName>
    </submittedName>
</protein>
<dbReference type="SUPFAM" id="SSF81301">
    <property type="entry name" value="Nucleotidyltransferase"/>
    <property type="match status" value="1"/>
</dbReference>
<sequence length="134" mass="15829">NHLTDIAGIRIICYFEADVYHVAEQLKKYTDMICMRESDYIANPKPNGYKSYHIILGVPVYHTDSKEYYPVEVQIRSLTMDLWASMEHRIIYKSPNVDIEKSREVFLKFANELKECENQLFDLKEENNKMGGER</sequence>
<dbReference type="InterPro" id="IPR007685">
    <property type="entry name" value="RelA_SpoT"/>
</dbReference>
<dbReference type="Gene3D" id="3.30.460.10">
    <property type="entry name" value="Beta Polymerase, domain 2"/>
    <property type="match status" value="1"/>
</dbReference>
<organism evidence="4 5">
    <name type="scientific">Candidatus Blautia pullistercoris</name>
    <dbReference type="NCBI Taxonomy" id="2838499"/>
    <lineage>
        <taxon>Bacteria</taxon>
        <taxon>Bacillati</taxon>
        <taxon>Bacillota</taxon>
        <taxon>Clostridia</taxon>
        <taxon>Lachnospirales</taxon>
        <taxon>Lachnospiraceae</taxon>
        <taxon>Blautia</taxon>
    </lineage>
</organism>
<dbReference type="Gene3D" id="1.10.287.860">
    <property type="entry name" value="Nucleotidyltransferase"/>
    <property type="match status" value="1"/>
</dbReference>
<dbReference type="GO" id="GO:0015969">
    <property type="term" value="P:guanosine tetraphosphate metabolic process"/>
    <property type="evidence" value="ECO:0007669"/>
    <property type="project" value="InterPro"/>
</dbReference>
<evidence type="ECO:0000259" key="3">
    <source>
        <dbReference type="SMART" id="SM00954"/>
    </source>
</evidence>
<evidence type="ECO:0000256" key="2">
    <source>
        <dbReference type="SAM" id="Coils"/>
    </source>
</evidence>
<dbReference type="Proteomes" id="UP000824230">
    <property type="component" value="Unassembled WGS sequence"/>
</dbReference>
<dbReference type="Pfam" id="PF04607">
    <property type="entry name" value="RelA_SpoT"/>
    <property type="match status" value="1"/>
</dbReference>
<evidence type="ECO:0000313" key="4">
    <source>
        <dbReference type="EMBL" id="HIX38812.1"/>
    </source>
</evidence>
<feature type="domain" description="RelA/SpoT" evidence="3">
    <location>
        <begin position="1"/>
        <end position="98"/>
    </location>
</feature>
<reference evidence="4" key="1">
    <citation type="journal article" date="2021" name="PeerJ">
        <title>Extensive microbial diversity within the chicken gut microbiome revealed by metagenomics and culture.</title>
        <authorList>
            <person name="Gilroy R."/>
            <person name="Ravi A."/>
            <person name="Getino M."/>
            <person name="Pursley I."/>
            <person name="Horton D.L."/>
            <person name="Alikhan N.F."/>
            <person name="Baker D."/>
            <person name="Gharbi K."/>
            <person name="Hall N."/>
            <person name="Watson M."/>
            <person name="Adriaenssens E.M."/>
            <person name="Foster-Nyarko E."/>
            <person name="Jarju S."/>
            <person name="Secka A."/>
            <person name="Antonio M."/>
            <person name="Oren A."/>
            <person name="Chaudhuri R.R."/>
            <person name="La Ragione R."/>
            <person name="Hildebrand F."/>
            <person name="Pallen M.J."/>
        </authorList>
    </citation>
    <scope>NUCLEOTIDE SEQUENCE</scope>
    <source>
        <strain evidence="4">ChiHjej12B11-1927</strain>
    </source>
</reference>
<dbReference type="InterPro" id="IPR043519">
    <property type="entry name" value="NT_sf"/>
</dbReference>
<accession>A0A9D2APD5</accession>
<keyword evidence="2" id="KW-0175">Coiled coil</keyword>
<dbReference type="PANTHER" id="PTHR47837:SF2">
    <property type="entry name" value="GTP PYROPHOSPHOKINASE YWAC"/>
    <property type="match status" value="1"/>
</dbReference>
<comment type="caution">
    <text evidence="4">The sequence shown here is derived from an EMBL/GenBank/DDBJ whole genome shotgun (WGS) entry which is preliminary data.</text>
</comment>
<evidence type="ECO:0000256" key="1">
    <source>
        <dbReference type="ARBA" id="ARBA00004976"/>
    </source>
</evidence>
<name>A0A9D2APD5_9FIRM</name>
<evidence type="ECO:0000313" key="5">
    <source>
        <dbReference type="Proteomes" id="UP000824230"/>
    </source>
</evidence>